<dbReference type="PANTHER" id="PTHR34257">
    <property type="entry name" value="ADAPTER PROTEIN CIKS"/>
    <property type="match status" value="1"/>
</dbReference>
<dbReference type="GO" id="GO:0061630">
    <property type="term" value="F:ubiquitin protein ligase activity"/>
    <property type="evidence" value="ECO:0007669"/>
    <property type="project" value="UniProtKB-EC"/>
</dbReference>
<evidence type="ECO:0000256" key="5">
    <source>
        <dbReference type="ARBA" id="ARBA00023198"/>
    </source>
</evidence>
<evidence type="ECO:0000256" key="9">
    <source>
        <dbReference type="ARBA" id="ARBA00076636"/>
    </source>
</evidence>
<evidence type="ECO:0000313" key="14">
    <source>
        <dbReference type="EMBL" id="KAK2826419.1"/>
    </source>
</evidence>
<comment type="subunit">
    <text evidence="6">Interacts with IKBKG/NF-kappa B essential modulator, with CHUK/IKK-alpha and with IKBKB/IKK-beta. Interacts with TRAF6; this interaction is direct. Interacts with IL17RA and IL17RC. Interacts with IL17RB.</text>
</comment>
<name>A0AA88S3U0_CHASR</name>
<dbReference type="Gene3D" id="3.40.50.11530">
    <property type="match status" value="1"/>
</dbReference>
<dbReference type="PROSITE" id="PS51534">
    <property type="entry name" value="SEFIR"/>
    <property type="match status" value="1"/>
</dbReference>
<dbReference type="Pfam" id="PF08357">
    <property type="entry name" value="SEFIR"/>
    <property type="match status" value="1"/>
</dbReference>
<dbReference type="GO" id="GO:0005737">
    <property type="term" value="C:cytoplasm"/>
    <property type="evidence" value="ECO:0007669"/>
    <property type="project" value="UniProtKB-ARBA"/>
</dbReference>
<dbReference type="GO" id="GO:0006954">
    <property type="term" value="P:inflammatory response"/>
    <property type="evidence" value="ECO:0007669"/>
    <property type="project" value="UniProtKB-KW"/>
</dbReference>
<keyword evidence="3" id="KW-0808">Transferase</keyword>
<dbReference type="EC" id="2.3.2.27" evidence="2"/>
<dbReference type="InterPro" id="IPR013568">
    <property type="entry name" value="SEFIR_dom"/>
</dbReference>
<dbReference type="Proteomes" id="UP001187415">
    <property type="component" value="Unassembled WGS sequence"/>
</dbReference>
<gene>
    <name evidence="14" type="ORF">Q5P01_020633</name>
</gene>
<evidence type="ECO:0000256" key="3">
    <source>
        <dbReference type="ARBA" id="ARBA00022679"/>
    </source>
</evidence>
<dbReference type="GO" id="GO:0043123">
    <property type="term" value="P:positive regulation of canonical NF-kappaB signal transduction"/>
    <property type="evidence" value="ECO:0007669"/>
    <property type="project" value="TreeGrafter"/>
</dbReference>
<evidence type="ECO:0000259" key="13">
    <source>
        <dbReference type="PROSITE" id="PS51534"/>
    </source>
</evidence>
<evidence type="ECO:0000256" key="11">
    <source>
        <dbReference type="ARBA" id="ARBA00078673"/>
    </source>
</evidence>
<organism evidence="14 15">
    <name type="scientific">Channa striata</name>
    <name type="common">Snakehead murrel</name>
    <name type="synonym">Ophicephalus striatus</name>
    <dbReference type="NCBI Taxonomy" id="64152"/>
    <lineage>
        <taxon>Eukaryota</taxon>
        <taxon>Metazoa</taxon>
        <taxon>Chordata</taxon>
        <taxon>Craniata</taxon>
        <taxon>Vertebrata</taxon>
        <taxon>Euteleostomi</taxon>
        <taxon>Actinopterygii</taxon>
        <taxon>Neopterygii</taxon>
        <taxon>Teleostei</taxon>
        <taxon>Neoteleostei</taxon>
        <taxon>Acanthomorphata</taxon>
        <taxon>Anabantaria</taxon>
        <taxon>Anabantiformes</taxon>
        <taxon>Channoidei</taxon>
        <taxon>Channidae</taxon>
        <taxon>Channa</taxon>
    </lineage>
</organism>
<proteinExistence type="predicted"/>
<sequence length="375" mass="43144">MNNHHQPPDSCYRNPAKTRQSNSVGECCCWCRGPNGCGKAEPDSRDAARDEDKHIYQLQNDDEELEAPLPLRSEDELQRDTFFRLPYYYMHNYGLHHTLDFSYYQSAEDGRHHLYPVSSHRSAPCQDVQHWVDTQNCQRENQLRHHERLEDSVAPGGVSVNVPQFSIPHVESMSQVGVMNLSSAGGETFVSHSHEKRRTIRLPDEQRNIFITCSSDVALEMISFMDFLTKHGFHPAIDMFDNSVRCMDINKWKDSYLNNPSNLIIVAISPKYKADIEGSVVDNQGLHTKYIHSMMQNEFIQQGSLNFRFIPVLFISASQKHVPRWLQNTCVYQWPQDAEDLLLRLLRDERYVPPTVPVELTLMIKPVALSSAATL</sequence>
<dbReference type="EMBL" id="JAUPFM010000016">
    <property type="protein sequence ID" value="KAK2826419.1"/>
    <property type="molecule type" value="Genomic_DNA"/>
</dbReference>
<protein>
    <recommendedName>
        <fullName evidence="7">E3 ubiquitin ligase TRAF3IP2</fullName>
        <ecNumber evidence="2">2.3.2.27</ecNumber>
    </recommendedName>
    <alternativeName>
        <fullName evidence="8">Adapter protein CIKS</fullName>
    </alternativeName>
    <alternativeName>
        <fullName evidence="9">Connection to IKK and SAPK/JNK</fullName>
    </alternativeName>
    <alternativeName>
        <fullName evidence="12">E3 ubiquitin-protein ligase CIKS</fullName>
    </alternativeName>
    <alternativeName>
        <fullName evidence="10">Nuclear factor NF-kappa-B activator 1</fullName>
    </alternativeName>
    <alternativeName>
        <fullName evidence="11">TRAF3-interacting protein 2</fullName>
    </alternativeName>
</protein>
<dbReference type="FunFam" id="3.40.50.11530:FF:000007">
    <property type="entry name" value="adapter protein CIKS isoform X3"/>
    <property type="match status" value="1"/>
</dbReference>
<evidence type="ECO:0000256" key="10">
    <source>
        <dbReference type="ARBA" id="ARBA00078387"/>
    </source>
</evidence>
<evidence type="ECO:0000313" key="15">
    <source>
        <dbReference type="Proteomes" id="UP001187415"/>
    </source>
</evidence>
<keyword evidence="15" id="KW-1185">Reference proteome</keyword>
<evidence type="ECO:0000256" key="8">
    <source>
        <dbReference type="ARBA" id="ARBA00075327"/>
    </source>
</evidence>
<keyword evidence="4" id="KW-0833">Ubl conjugation pathway</keyword>
<reference evidence="14" key="1">
    <citation type="submission" date="2023-07" db="EMBL/GenBank/DDBJ databases">
        <title>Chromosome-level Genome Assembly of Striped Snakehead (Channa striata).</title>
        <authorList>
            <person name="Liu H."/>
        </authorList>
    </citation>
    <scope>NUCLEOTIDE SEQUENCE</scope>
    <source>
        <strain evidence="14">Gz</strain>
        <tissue evidence="14">Muscle</tissue>
    </source>
</reference>
<evidence type="ECO:0000256" key="7">
    <source>
        <dbReference type="ARBA" id="ARBA00073304"/>
    </source>
</evidence>
<comment type="caution">
    <text evidence="14">The sequence shown here is derived from an EMBL/GenBank/DDBJ whole genome shotgun (WGS) entry which is preliminary data.</text>
</comment>
<evidence type="ECO:0000256" key="2">
    <source>
        <dbReference type="ARBA" id="ARBA00012483"/>
    </source>
</evidence>
<evidence type="ECO:0000256" key="1">
    <source>
        <dbReference type="ARBA" id="ARBA00000900"/>
    </source>
</evidence>
<dbReference type="GO" id="GO:0006959">
    <property type="term" value="P:humoral immune response"/>
    <property type="evidence" value="ECO:0007669"/>
    <property type="project" value="TreeGrafter"/>
</dbReference>
<dbReference type="GO" id="GO:0038173">
    <property type="term" value="P:interleukin-17A-mediated signaling pathway"/>
    <property type="evidence" value="ECO:0007669"/>
    <property type="project" value="UniProtKB-ARBA"/>
</dbReference>
<dbReference type="GO" id="GO:0097400">
    <property type="term" value="P:interleukin-17-mediated signaling pathway"/>
    <property type="evidence" value="ECO:0007669"/>
    <property type="project" value="UniProtKB-ARBA"/>
</dbReference>
<comment type="catalytic activity">
    <reaction evidence="1">
        <text>S-ubiquitinyl-[E2 ubiquitin-conjugating enzyme]-L-cysteine + [acceptor protein]-L-lysine = [E2 ubiquitin-conjugating enzyme]-L-cysteine + N(6)-ubiquitinyl-[acceptor protein]-L-lysine.</text>
        <dbReference type="EC" id="2.3.2.27"/>
    </reaction>
</comment>
<dbReference type="PANTHER" id="PTHR34257:SF4">
    <property type="entry name" value="ADAPTER PROTEIN CIKS"/>
    <property type="match status" value="1"/>
</dbReference>
<evidence type="ECO:0000256" key="12">
    <source>
        <dbReference type="ARBA" id="ARBA00080040"/>
    </source>
</evidence>
<dbReference type="GO" id="GO:0000209">
    <property type="term" value="P:protein polyubiquitination"/>
    <property type="evidence" value="ECO:0007669"/>
    <property type="project" value="UniProtKB-ARBA"/>
</dbReference>
<feature type="domain" description="SEFIR" evidence="13">
    <location>
        <begin position="206"/>
        <end position="343"/>
    </location>
</feature>
<dbReference type="AlphaFoldDB" id="A0AA88S3U0"/>
<accession>A0AA88S3U0</accession>
<keyword evidence="5" id="KW-0395">Inflammatory response</keyword>
<dbReference type="InterPro" id="IPR053047">
    <property type="entry name" value="E3_ubiq_ligase_TRAF3IP2"/>
</dbReference>
<evidence type="ECO:0000256" key="6">
    <source>
        <dbReference type="ARBA" id="ARBA00064316"/>
    </source>
</evidence>
<evidence type="ECO:0000256" key="4">
    <source>
        <dbReference type="ARBA" id="ARBA00022786"/>
    </source>
</evidence>